<organism evidence="1 2">
    <name type="scientific">Datura stramonium</name>
    <name type="common">Jimsonweed</name>
    <name type="synonym">Common thornapple</name>
    <dbReference type="NCBI Taxonomy" id="4076"/>
    <lineage>
        <taxon>Eukaryota</taxon>
        <taxon>Viridiplantae</taxon>
        <taxon>Streptophyta</taxon>
        <taxon>Embryophyta</taxon>
        <taxon>Tracheophyta</taxon>
        <taxon>Spermatophyta</taxon>
        <taxon>Magnoliopsida</taxon>
        <taxon>eudicotyledons</taxon>
        <taxon>Gunneridae</taxon>
        <taxon>Pentapetalae</taxon>
        <taxon>asterids</taxon>
        <taxon>lamiids</taxon>
        <taxon>Solanales</taxon>
        <taxon>Solanaceae</taxon>
        <taxon>Solanoideae</taxon>
        <taxon>Datureae</taxon>
        <taxon>Datura</taxon>
    </lineage>
</organism>
<accession>A0ABS8TLP4</accession>
<evidence type="ECO:0000313" key="1">
    <source>
        <dbReference type="EMBL" id="MCD7471795.1"/>
    </source>
</evidence>
<sequence>MSDETSLNIQLFLNFPMTVEAEPNLEGIYTKVPLRAQEPKIGGTNILSALDTPAEPAPQGAGSSSTAPRLTFVAPSRVIEKDMRPMKDVMLASQQIVISILDSLEARMTQLECNSSISELMHLKAKLNETKAIVQELQDRGLLVDDIGVEQLAADIRISIINLLASPFRDPTPPHDPCKI</sequence>
<evidence type="ECO:0000313" key="2">
    <source>
        <dbReference type="Proteomes" id="UP000823775"/>
    </source>
</evidence>
<dbReference type="Proteomes" id="UP000823775">
    <property type="component" value="Unassembled WGS sequence"/>
</dbReference>
<proteinExistence type="predicted"/>
<comment type="caution">
    <text evidence="1">The sequence shown here is derived from an EMBL/GenBank/DDBJ whole genome shotgun (WGS) entry which is preliminary data.</text>
</comment>
<name>A0ABS8TLP4_DATST</name>
<gene>
    <name evidence="1" type="ORF">HAX54_012464</name>
</gene>
<reference evidence="1 2" key="1">
    <citation type="journal article" date="2021" name="BMC Genomics">
        <title>Datura genome reveals duplications of psychoactive alkaloid biosynthetic genes and high mutation rate following tissue culture.</title>
        <authorList>
            <person name="Rajewski A."/>
            <person name="Carter-House D."/>
            <person name="Stajich J."/>
            <person name="Litt A."/>
        </authorList>
    </citation>
    <scope>NUCLEOTIDE SEQUENCE [LARGE SCALE GENOMIC DNA]</scope>
    <source>
        <strain evidence="1">AR-01</strain>
    </source>
</reference>
<protein>
    <submittedName>
        <fullName evidence="1">Uncharacterized protein</fullName>
    </submittedName>
</protein>
<keyword evidence="2" id="KW-1185">Reference proteome</keyword>
<dbReference type="EMBL" id="JACEIK010001724">
    <property type="protein sequence ID" value="MCD7471795.1"/>
    <property type="molecule type" value="Genomic_DNA"/>
</dbReference>